<dbReference type="PANTHER" id="PTHR43833:SF9">
    <property type="entry name" value="POTASSIUM CHANNEL PROTEIN YUGO-RELATED"/>
    <property type="match status" value="1"/>
</dbReference>
<feature type="transmembrane region" description="Helical" evidence="2">
    <location>
        <begin position="52"/>
        <end position="70"/>
    </location>
</feature>
<evidence type="ECO:0000256" key="1">
    <source>
        <dbReference type="ARBA" id="ARBA00004651"/>
    </source>
</evidence>
<evidence type="ECO:0000313" key="5">
    <source>
        <dbReference type="Proteomes" id="UP001597034"/>
    </source>
</evidence>
<dbReference type="SUPFAM" id="SSF81324">
    <property type="entry name" value="Voltage-gated potassium channels"/>
    <property type="match status" value="1"/>
</dbReference>
<feature type="transmembrane region" description="Helical" evidence="2">
    <location>
        <begin position="100"/>
        <end position="117"/>
    </location>
</feature>
<dbReference type="RefSeq" id="WP_256400590.1">
    <property type="nucleotide sequence ID" value="NZ_JANHJR010000003.1"/>
</dbReference>
<dbReference type="InterPro" id="IPR013099">
    <property type="entry name" value="K_chnl_dom"/>
</dbReference>
<reference evidence="4 5" key="1">
    <citation type="journal article" date="2019" name="Int. J. Syst. Evol. Microbiol.">
        <title>The Global Catalogue of Microorganisms (GCM) 10K type strain sequencing project: providing services to taxonomists for standard genome sequencing and annotation.</title>
        <authorList>
            <consortium name="The Broad Institute Genomics Platform"/>
            <consortium name="The Broad Institute Genome Sequencing Center for Infectious Disease"/>
            <person name="Wu L."/>
            <person name="Ma J."/>
        </authorList>
    </citation>
    <scope>NUCLEOTIDE SEQUENCE [LARGE SCALE GENOMIC DNA]</scope>
    <source>
        <strain evidence="4 5">CGMCC 1.10390</strain>
    </source>
</reference>
<proteinExistence type="predicted"/>
<dbReference type="EMBL" id="JBHUDO010000003">
    <property type="protein sequence ID" value="MFD1647351.1"/>
    <property type="molecule type" value="Genomic_DNA"/>
</dbReference>
<sequence length="395" mass="41790">MGLLDRLTSARLPVALTAASAVLSIATGIASIGTTRPGPLSPYVPEAVQQTAGFTGTMTGFLLLFSAYALRRRRRGAWYSALLLLPLTALQGVIQTSPYSYPLVGLSLLAIPGLLVNRRRFDRKLSLSTSQLAAGVILASVQVYGTVGAYALRDEFPAIREGSTGLVDAFYYTIVTASTVGYGDVTPAPTSTRGRLFALSVVVLGVVSFTVALGTLLAPLLEARFQRALGRMTETQLDLLEDHVIVLGYGDLTEPILTELTEGDVPFVVIVPDQARAAELSDRGMNVITADPSDEEPLQRAQLADATAVVTATNNDAEDALAVLTARQLRPDVRIVAAATDRENVKKLKRAGADTVISPAAIGGHLLVESALGRGDTEDVAEKILEDEGTTESED</sequence>
<dbReference type="AlphaFoldDB" id="A0ABD6DMS6"/>
<name>A0ABD6DMS6_9EURY</name>
<evidence type="ECO:0000259" key="3">
    <source>
        <dbReference type="PROSITE" id="PS51201"/>
    </source>
</evidence>
<dbReference type="InterPro" id="IPR050721">
    <property type="entry name" value="Trk_Ktr_HKT_K-transport"/>
</dbReference>
<keyword evidence="2" id="KW-0812">Transmembrane</keyword>
<dbReference type="InterPro" id="IPR003148">
    <property type="entry name" value="RCK_N"/>
</dbReference>
<organism evidence="4 5">
    <name type="scientific">Haloarchaeobius litoreus</name>
    <dbReference type="NCBI Taxonomy" id="755306"/>
    <lineage>
        <taxon>Archaea</taxon>
        <taxon>Methanobacteriati</taxon>
        <taxon>Methanobacteriota</taxon>
        <taxon>Stenosarchaea group</taxon>
        <taxon>Halobacteria</taxon>
        <taxon>Halobacteriales</taxon>
        <taxon>Halorubellaceae</taxon>
        <taxon>Haloarchaeobius</taxon>
    </lineage>
</organism>
<feature type="domain" description="RCK N-terminal" evidence="3">
    <location>
        <begin position="241"/>
        <end position="358"/>
    </location>
</feature>
<feature type="transmembrane region" description="Helical" evidence="2">
    <location>
        <begin position="196"/>
        <end position="221"/>
    </location>
</feature>
<accession>A0ABD6DMS6</accession>
<keyword evidence="2" id="KW-1133">Transmembrane helix</keyword>
<dbReference type="PROSITE" id="PS51201">
    <property type="entry name" value="RCK_N"/>
    <property type="match status" value="1"/>
</dbReference>
<dbReference type="Proteomes" id="UP001597034">
    <property type="component" value="Unassembled WGS sequence"/>
</dbReference>
<gene>
    <name evidence="4" type="ORF">ACFSBL_16810</name>
</gene>
<feature type="transmembrane region" description="Helical" evidence="2">
    <location>
        <begin position="129"/>
        <end position="152"/>
    </location>
</feature>
<comment type="subcellular location">
    <subcellularLocation>
        <location evidence="1">Cell membrane</location>
        <topology evidence="1">Multi-pass membrane protein</topology>
    </subcellularLocation>
</comment>
<dbReference type="Pfam" id="PF07885">
    <property type="entry name" value="Ion_trans_2"/>
    <property type="match status" value="1"/>
</dbReference>
<dbReference type="Gene3D" id="1.10.287.70">
    <property type="match status" value="1"/>
</dbReference>
<feature type="transmembrane region" description="Helical" evidence="2">
    <location>
        <begin position="12"/>
        <end position="32"/>
    </location>
</feature>
<dbReference type="SUPFAM" id="SSF51735">
    <property type="entry name" value="NAD(P)-binding Rossmann-fold domains"/>
    <property type="match status" value="1"/>
</dbReference>
<dbReference type="Gene3D" id="3.40.50.720">
    <property type="entry name" value="NAD(P)-binding Rossmann-like Domain"/>
    <property type="match status" value="1"/>
</dbReference>
<keyword evidence="2" id="KW-0472">Membrane</keyword>
<feature type="transmembrane region" description="Helical" evidence="2">
    <location>
        <begin position="77"/>
        <end position="94"/>
    </location>
</feature>
<dbReference type="InterPro" id="IPR036291">
    <property type="entry name" value="NAD(P)-bd_dom_sf"/>
</dbReference>
<comment type="caution">
    <text evidence="4">The sequence shown here is derived from an EMBL/GenBank/DDBJ whole genome shotgun (WGS) entry which is preliminary data.</text>
</comment>
<keyword evidence="5" id="KW-1185">Reference proteome</keyword>
<evidence type="ECO:0000313" key="4">
    <source>
        <dbReference type="EMBL" id="MFD1647351.1"/>
    </source>
</evidence>
<protein>
    <submittedName>
        <fullName evidence="4">NAD-binding protein</fullName>
    </submittedName>
</protein>
<dbReference type="Pfam" id="PF02254">
    <property type="entry name" value="TrkA_N"/>
    <property type="match status" value="1"/>
</dbReference>
<evidence type="ECO:0000256" key="2">
    <source>
        <dbReference type="SAM" id="Phobius"/>
    </source>
</evidence>
<dbReference type="GO" id="GO:0005886">
    <property type="term" value="C:plasma membrane"/>
    <property type="evidence" value="ECO:0007669"/>
    <property type="project" value="UniProtKB-SubCell"/>
</dbReference>
<dbReference type="PANTHER" id="PTHR43833">
    <property type="entry name" value="POTASSIUM CHANNEL PROTEIN 2-RELATED-RELATED"/>
    <property type="match status" value="1"/>
</dbReference>